<evidence type="ECO:0000313" key="2">
    <source>
        <dbReference type="EMBL" id="POM70774.1"/>
    </source>
</evidence>
<proteinExistence type="predicted"/>
<dbReference type="InterPro" id="IPR001245">
    <property type="entry name" value="Ser-Thr/Tyr_kinase_cat_dom"/>
</dbReference>
<dbReference type="GO" id="GO:0004674">
    <property type="term" value="F:protein serine/threonine kinase activity"/>
    <property type="evidence" value="ECO:0007669"/>
    <property type="project" value="TreeGrafter"/>
</dbReference>
<dbReference type="InterPro" id="IPR008271">
    <property type="entry name" value="Ser/Thr_kinase_AS"/>
</dbReference>
<dbReference type="OrthoDB" id="109717at2759"/>
<keyword evidence="2" id="KW-0418">Kinase</keyword>
<reference evidence="2 3" key="1">
    <citation type="journal article" date="2017" name="Genome Biol. Evol.">
        <title>Phytophthora megakarya and P. palmivora, closely related causal agents of cacao black pod rot, underwent increases in genome sizes and gene numbers by different mechanisms.</title>
        <authorList>
            <person name="Ali S.S."/>
            <person name="Shao J."/>
            <person name="Lary D.J."/>
            <person name="Kronmiller B."/>
            <person name="Shen D."/>
            <person name="Strem M.D."/>
            <person name="Amoako-Attah I."/>
            <person name="Akrofi A.Y."/>
            <person name="Begoude B.A."/>
            <person name="Ten Hoopen G.M."/>
            <person name="Coulibaly K."/>
            <person name="Kebe B.I."/>
            <person name="Melnick R.L."/>
            <person name="Guiltinan M.J."/>
            <person name="Tyler B.M."/>
            <person name="Meinhardt L.W."/>
            <person name="Bailey B.A."/>
        </authorList>
    </citation>
    <scope>NUCLEOTIDE SEQUENCE [LARGE SCALE GENOMIC DNA]</scope>
    <source>
        <strain evidence="3">sbr112.9</strain>
    </source>
</reference>
<dbReference type="PROSITE" id="PS00108">
    <property type="entry name" value="PROTEIN_KINASE_ST"/>
    <property type="match status" value="1"/>
</dbReference>
<dbReference type="InterPro" id="IPR011009">
    <property type="entry name" value="Kinase-like_dom_sf"/>
</dbReference>
<dbReference type="InterPro" id="IPR051681">
    <property type="entry name" value="Ser/Thr_Kinases-Pseudokinases"/>
</dbReference>
<comment type="caution">
    <text evidence="2">The sequence shown here is derived from an EMBL/GenBank/DDBJ whole genome shotgun (WGS) entry which is preliminary data.</text>
</comment>
<evidence type="ECO:0000313" key="3">
    <source>
        <dbReference type="Proteomes" id="UP000237271"/>
    </source>
</evidence>
<dbReference type="Proteomes" id="UP000237271">
    <property type="component" value="Unassembled WGS sequence"/>
</dbReference>
<dbReference type="Gene3D" id="1.10.510.10">
    <property type="entry name" value="Transferase(Phosphotransferase) domain 1"/>
    <property type="match status" value="2"/>
</dbReference>
<gene>
    <name evidence="2" type="ORF">PHPALM_12740</name>
</gene>
<dbReference type="PANTHER" id="PTHR44329:SF214">
    <property type="entry name" value="PROTEIN KINASE DOMAIN-CONTAINING PROTEIN"/>
    <property type="match status" value="1"/>
</dbReference>
<dbReference type="Pfam" id="PF07714">
    <property type="entry name" value="PK_Tyr_Ser-Thr"/>
    <property type="match status" value="1"/>
</dbReference>
<dbReference type="SUPFAM" id="SSF56112">
    <property type="entry name" value="Protein kinase-like (PK-like)"/>
    <property type="match status" value="1"/>
</dbReference>
<dbReference type="PROSITE" id="PS50011">
    <property type="entry name" value="PROTEIN_KINASE_DOM"/>
    <property type="match status" value="1"/>
</dbReference>
<dbReference type="InterPro" id="IPR000719">
    <property type="entry name" value="Prot_kinase_dom"/>
</dbReference>
<keyword evidence="3" id="KW-1185">Reference proteome</keyword>
<dbReference type="GO" id="GO:0005524">
    <property type="term" value="F:ATP binding"/>
    <property type="evidence" value="ECO:0007669"/>
    <property type="project" value="InterPro"/>
</dbReference>
<dbReference type="AlphaFoldDB" id="A0A2P4XYZ9"/>
<keyword evidence="2" id="KW-0808">Transferase</keyword>
<sequence length="452" mass="50785">MADLAVPLEEYLSVGCEEHICIQPDNTTSFTNEWCGGAQMLKAARCVVKDFVDDSGIHAAMWGTGGNPQVIPTPHVRKHEWKDQRDDNSYVVFAIHTLDLADEPAWNACPGLDQNDGYGGLVVPCYTTANITEGIKENMTEVQGSPWVSQWLKEDLYVRHLRKEHAPEEALGPDLRENDTVLTVQAKRENTTSFTATTNWAYEEEWSNLSLKKTLGSEVLVEKRLPFDSIIFNRVLSKGAYGEVWLADFLGEEVAVKRLLQTKSHLAEEVEDFAKEIYLSASLTHPNIVTFVGVAWNSLDNLTMVLEFFPLGDLQTYLRRSFDLLLWSKDKIHIVLGIAQALQYLHSQSPPIIHRDLKSKNILITRNLEAKLSDFGLDTGKLPYHDALTAEGKNKKPFKILADVIAGMLQPSFSEECPQQIRQLGVACCQYDPDQRPSAPQVVEMLKQMDLA</sequence>
<name>A0A2P4XYZ9_9STRA</name>
<dbReference type="Gene3D" id="3.30.200.20">
    <property type="entry name" value="Phosphorylase Kinase, domain 1"/>
    <property type="match status" value="1"/>
</dbReference>
<dbReference type="PANTHER" id="PTHR44329">
    <property type="entry name" value="SERINE/THREONINE-PROTEIN KINASE TNNI3K-RELATED"/>
    <property type="match status" value="1"/>
</dbReference>
<evidence type="ECO:0000259" key="1">
    <source>
        <dbReference type="PROSITE" id="PS50011"/>
    </source>
</evidence>
<accession>A0A2P4XYZ9</accession>
<dbReference type="EMBL" id="NCKW01006791">
    <property type="protein sequence ID" value="POM70774.1"/>
    <property type="molecule type" value="Genomic_DNA"/>
</dbReference>
<dbReference type="SMART" id="SM00220">
    <property type="entry name" value="S_TKc"/>
    <property type="match status" value="1"/>
</dbReference>
<protein>
    <submittedName>
        <fullName evidence="2">TKL protein kinase</fullName>
    </submittedName>
</protein>
<feature type="domain" description="Protein kinase" evidence="1">
    <location>
        <begin position="230"/>
        <end position="452"/>
    </location>
</feature>
<organism evidence="2 3">
    <name type="scientific">Phytophthora palmivora</name>
    <dbReference type="NCBI Taxonomy" id="4796"/>
    <lineage>
        <taxon>Eukaryota</taxon>
        <taxon>Sar</taxon>
        <taxon>Stramenopiles</taxon>
        <taxon>Oomycota</taxon>
        <taxon>Peronosporomycetes</taxon>
        <taxon>Peronosporales</taxon>
        <taxon>Peronosporaceae</taxon>
        <taxon>Phytophthora</taxon>
    </lineage>
</organism>